<protein>
    <submittedName>
        <fullName evidence="2">Uncharacterized protein</fullName>
    </submittedName>
</protein>
<accession>A0ABV1LIT8</accession>
<comment type="caution">
    <text evidence="2">The sequence shown here is derived from an EMBL/GenBank/DDBJ whole genome shotgun (WGS) entry which is preliminary data.</text>
</comment>
<dbReference type="Proteomes" id="UP001469089">
    <property type="component" value="Unassembled WGS sequence"/>
</dbReference>
<sequence length="144" mass="15700">MIGQFISLFAHFPACCSCVISLVERVLGNPSDLLFVGGLPIEQQAFTNHTMTHDVMTTTQTTLLDAIAEGRATLAAMDEDIKYTRGLGDIQAAEGMQILRDGFAQYQARLEAPQPVVVHEQTWPNQEPNFSTDGASASRQTVES</sequence>
<organism evidence="2 3">
    <name type="scientific">Paraburkholderia acidicola</name>
    <dbReference type="NCBI Taxonomy" id="1912599"/>
    <lineage>
        <taxon>Bacteria</taxon>
        <taxon>Pseudomonadati</taxon>
        <taxon>Pseudomonadota</taxon>
        <taxon>Betaproteobacteria</taxon>
        <taxon>Burkholderiales</taxon>
        <taxon>Burkholderiaceae</taxon>
        <taxon>Paraburkholderia</taxon>
    </lineage>
</organism>
<dbReference type="EMBL" id="JAOALG010000001">
    <property type="protein sequence ID" value="MEQ5839131.1"/>
    <property type="molecule type" value="Genomic_DNA"/>
</dbReference>
<dbReference type="RefSeq" id="WP_349541725.1">
    <property type="nucleotide sequence ID" value="NZ_JAOALG010000001.1"/>
</dbReference>
<evidence type="ECO:0000256" key="1">
    <source>
        <dbReference type="SAM" id="MobiDB-lite"/>
    </source>
</evidence>
<keyword evidence="3" id="KW-1185">Reference proteome</keyword>
<proteinExistence type="predicted"/>
<evidence type="ECO:0000313" key="2">
    <source>
        <dbReference type="EMBL" id="MEQ5839131.1"/>
    </source>
</evidence>
<gene>
    <name evidence="2" type="ORF">N0A02_06720</name>
</gene>
<name>A0ABV1LIT8_9BURK</name>
<reference evidence="2 3" key="1">
    <citation type="journal article" date="2024" name="Chem. Sci.">
        <title>Discovery of a lagriamide polyketide by integrated genome mining, isotopic labeling, and untargeted metabolomics.</title>
        <authorList>
            <person name="Fergusson C.H."/>
            <person name="Saulog J."/>
            <person name="Paulo B.S."/>
            <person name="Wilson D.M."/>
            <person name="Liu D.Y."/>
            <person name="Morehouse N.J."/>
            <person name="Waterworth S."/>
            <person name="Barkei J."/>
            <person name="Gray C.A."/>
            <person name="Kwan J.C."/>
            <person name="Eustaquio A.S."/>
            <person name="Linington R.G."/>
        </authorList>
    </citation>
    <scope>NUCLEOTIDE SEQUENCE [LARGE SCALE GENOMIC DNA]</scope>
    <source>
        <strain evidence="2 3">RL17-338-BIF-B</strain>
    </source>
</reference>
<evidence type="ECO:0000313" key="3">
    <source>
        <dbReference type="Proteomes" id="UP001469089"/>
    </source>
</evidence>
<feature type="region of interest" description="Disordered" evidence="1">
    <location>
        <begin position="122"/>
        <end position="144"/>
    </location>
</feature>